<keyword evidence="4" id="KW-0808">Transferase</keyword>
<name>A0A9P0HD30_NEZVI</name>
<dbReference type="InterPro" id="IPR002495">
    <property type="entry name" value="Glyco_trans_8"/>
</dbReference>
<feature type="compositionally biased region" description="Low complexity" evidence="14">
    <location>
        <begin position="491"/>
        <end position="500"/>
    </location>
</feature>
<evidence type="ECO:0000256" key="8">
    <source>
        <dbReference type="ARBA" id="ARBA00023211"/>
    </source>
</evidence>
<evidence type="ECO:0000256" key="11">
    <source>
        <dbReference type="ARBA" id="ARBA00050886"/>
    </source>
</evidence>
<accession>A0A9P0HD30</accession>
<evidence type="ECO:0000256" key="5">
    <source>
        <dbReference type="ARBA" id="ARBA00022723"/>
    </source>
</evidence>
<comment type="catalytic activity">
    <reaction evidence="12">
        <text>L-tyrosyl-[glycogenin] + UDP-alpha-D-glucose = alpha-D-glucosyl-L-tyrosyl-[glycogenin] + UDP + H(+)</text>
        <dbReference type="Rhea" id="RHEA:23360"/>
        <dbReference type="Rhea" id="RHEA-COMP:14604"/>
        <dbReference type="Rhea" id="RHEA-COMP:14605"/>
        <dbReference type="ChEBI" id="CHEBI:15378"/>
        <dbReference type="ChEBI" id="CHEBI:46858"/>
        <dbReference type="ChEBI" id="CHEBI:58223"/>
        <dbReference type="ChEBI" id="CHEBI:58885"/>
        <dbReference type="ChEBI" id="CHEBI:140573"/>
        <dbReference type="EC" id="2.4.1.186"/>
    </reaction>
</comment>
<dbReference type="FunFam" id="3.90.550.10:FF:000092">
    <property type="entry name" value="Glycogenin 2"/>
    <property type="match status" value="1"/>
</dbReference>
<sequence length="828" mass="87616">MSNEAFVTLATNDTYGLGALVLGRSLRRVATSKQTVVLITPDVSQKMKEELAHVFNLVVAVDPLDSGDTAHLALMSRPELGITFTKLHAWRLVQFSKCVFLDADTLVVQNCDELFEREELSAAPDPGWPDCFNSGVFVFVPSEATFKALLDFAVTHGSFDGGDQGLLNMFFSDWATGDIRKHLPFIYNVVSSATYSYLPALKHFGSQVKIAHFLGNNKPWMRQSQVGSSSPYQRAWWSIFREDVAGRLTQDMAGVPGVLARGEPDDWRREAWEAGDVDYLGRDSFDNIWKRICECVGITAQTLSAPAAPAATSAGIANQPLAPAPTVVDIVPEEKLPAPLTEKLAEPVVLPEKKIESVEKPSEPILTEKKPAEPEVSAEKPVETVVSAVKPTEPVVSAEKPVEPTVTAEKSVEPVVTAEKPAEPVITAEKPAEPVVSADKPAEPVVSADKPAEPVVSADKPAEPVVSADKPAEPVVSAEKSVESVVTAAKPAEPVAASAEKPAETVPSCEKLAEPAPSKKPAEPAVSAEKSAEPVACAKKAAEPVVTAEKPVEPVVSSEKIPETLAATEKPSEPSVITEKLPEPAPVAVESPTIVDKEKKAESTPTEKPSESSKPVEIPAEKTAEPTPVEEKSIKQEVPLEEKPLKSAEKSAEPVAEAPKQTKISEAETVPREEKAEVAPPLEKSVEAAPSGEKPTEKSVTSTPETAPQICPMKPSGPKSTAPVTPVGVPSQPTPSEPSLKSGEARIQPPLVGGDAPVCKKEPGTPTITPPSGPASPQPADVPPEVCKLQATSSQPATPPASSHQTTDAPVPPKRKQGKNGKSGKGKK</sequence>
<dbReference type="GO" id="GO:0005978">
    <property type="term" value="P:glycogen biosynthetic process"/>
    <property type="evidence" value="ECO:0007669"/>
    <property type="project" value="UniProtKB-KW"/>
</dbReference>
<reference evidence="15" key="1">
    <citation type="submission" date="2022-01" db="EMBL/GenBank/DDBJ databases">
        <authorList>
            <person name="King R."/>
        </authorList>
    </citation>
    <scope>NUCLEOTIDE SEQUENCE</scope>
</reference>
<keyword evidence="7" id="KW-0325">Glycoprotein</keyword>
<evidence type="ECO:0000313" key="16">
    <source>
        <dbReference type="Proteomes" id="UP001152798"/>
    </source>
</evidence>
<feature type="region of interest" description="Disordered" evidence="14">
    <location>
        <begin position="358"/>
        <end position="382"/>
    </location>
</feature>
<dbReference type="GO" id="GO:0005737">
    <property type="term" value="C:cytoplasm"/>
    <property type="evidence" value="ECO:0007669"/>
    <property type="project" value="UniProtKB-SubCell"/>
</dbReference>
<dbReference type="PANTHER" id="PTHR11183">
    <property type="entry name" value="GLYCOGENIN SUBFAMILY MEMBER"/>
    <property type="match status" value="1"/>
</dbReference>
<keyword evidence="16" id="KW-1185">Reference proteome</keyword>
<evidence type="ECO:0000256" key="3">
    <source>
        <dbReference type="ARBA" id="ARBA00022490"/>
    </source>
</evidence>
<dbReference type="CDD" id="cd02537">
    <property type="entry name" value="GT8_Glycogenin"/>
    <property type="match status" value="1"/>
</dbReference>
<evidence type="ECO:0000256" key="1">
    <source>
        <dbReference type="ARBA" id="ARBA00001936"/>
    </source>
</evidence>
<dbReference type="InterPro" id="IPR050587">
    <property type="entry name" value="GNT1/Glycosyltrans_8"/>
</dbReference>
<comment type="cofactor">
    <cofactor evidence="1">
        <name>Mn(2+)</name>
        <dbReference type="ChEBI" id="CHEBI:29035"/>
    </cofactor>
</comment>
<proteinExistence type="inferred from homology"/>
<comment type="similarity">
    <text evidence="9">Belongs to the glycosyltransferase 8 family. Glycogenin subfamily.</text>
</comment>
<dbReference type="InterPro" id="IPR029044">
    <property type="entry name" value="Nucleotide-diphossugar_trans"/>
</dbReference>
<comment type="subcellular location">
    <subcellularLocation>
        <location evidence="2">Cytoplasm</location>
    </subcellularLocation>
</comment>
<feature type="region of interest" description="Disordered" evidence="14">
    <location>
        <begin position="395"/>
        <end position="475"/>
    </location>
</feature>
<feature type="region of interest" description="Disordered" evidence="14">
    <location>
        <begin position="491"/>
        <end position="828"/>
    </location>
</feature>
<dbReference type="GO" id="GO:0008466">
    <property type="term" value="F:glycogenin glucosyltransferase activity"/>
    <property type="evidence" value="ECO:0007669"/>
    <property type="project" value="UniProtKB-EC"/>
</dbReference>
<evidence type="ECO:0000256" key="13">
    <source>
        <dbReference type="ARBA" id="ARBA00057883"/>
    </source>
</evidence>
<evidence type="ECO:0000256" key="2">
    <source>
        <dbReference type="ARBA" id="ARBA00004496"/>
    </source>
</evidence>
<feature type="compositionally biased region" description="Pro residues" evidence="14">
    <location>
        <begin position="768"/>
        <end position="782"/>
    </location>
</feature>
<feature type="compositionally biased region" description="Basic and acidic residues" evidence="14">
    <location>
        <begin position="663"/>
        <end position="677"/>
    </location>
</feature>
<dbReference type="SUPFAM" id="SSF53448">
    <property type="entry name" value="Nucleotide-diphospho-sugar transferases"/>
    <property type="match status" value="1"/>
</dbReference>
<feature type="compositionally biased region" description="Basic and acidic residues" evidence="14">
    <location>
        <begin position="619"/>
        <end position="652"/>
    </location>
</feature>
<dbReference type="Gene3D" id="3.90.550.10">
    <property type="entry name" value="Spore Coat Polysaccharide Biosynthesis Protein SpsA, Chain A"/>
    <property type="match status" value="1"/>
</dbReference>
<protein>
    <recommendedName>
        <fullName evidence="10">glycogenin glucosyltransferase</fullName>
        <ecNumber evidence="10">2.4.1.186</ecNumber>
    </recommendedName>
</protein>
<evidence type="ECO:0000256" key="10">
    <source>
        <dbReference type="ARBA" id="ARBA00038934"/>
    </source>
</evidence>
<comment type="function">
    <text evidence="13">Self-glucosylating initiator of glycogen synthesis. It catalyzes the formation of a short alpha (1,4)-glucosyl chain covalently attached via a glucose 1-O-tyrosyl linkage to internal tyrosine residues and these chains act as primers for the elongation reaction catalyzed by glycogen synthase.</text>
</comment>
<dbReference type="Proteomes" id="UP001152798">
    <property type="component" value="Chromosome 4"/>
</dbReference>
<evidence type="ECO:0000256" key="6">
    <source>
        <dbReference type="ARBA" id="ARBA00023056"/>
    </source>
</evidence>
<dbReference type="AlphaFoldDB" id="A0A9P0HD30"/>
<comment type="catalytic activity">
    <reaction evidence="11">
        <text>[1,4-alpha-D-glucosyl](n)-L-tyrosyl-[glycogenin] + UDP-alpha-D-glucose = [1,4-alpha-D-glucosyl](n+1)-L-tyrosyl-[glycogenin] + UDP + H(+)</text>
        <dbReference type="Rhea" id="RHEA:56560"/>
        <dbReference type="Rhea" id="RHEA-COMP:14606"/>
        <dbReference type="Rhea" id="RHEA-COMP:14607"/>
        <dbReference type="ChEBI" id="CHEBI:15378"/>
        <dbReference type="ChEBI" id="CHEBI:58223"/>
        <dbReference type="ChEBI" id="CHEBI:58885"/>
        <dbReference type="ChEBI" id="CHEBI:140574"/>
        <dbReference type="EC" id="2.4.1.186"/>
    </reaction>
</comment>
<dbReference type="GO" id="GO:0046872">
    <property type="term" value="F:metal ion binding"/>
    <property type="evidence" value="ECO:0007669"/>
    <property type="project" value="UniProtKB-KW"/>
</dbReference>
<keyword evidence="6" id="KW-0320">Glycogen biosynthesis</keyword>
<gene>
    <name evidence="15" type="ORF">NEZAVI_LOCUS9127</name>
</gene>
<evidence type="ECO:0000256" key="14">
    <source>
        <dbReference type="SAM" id="MobiDB-lite"/>
    </source>
</evidence>
<dbReference type="OrthoDB" id="2014201at2759"/>
<dbReference type="EMBL" id="OV725080">
    <property type="protein sequence ID" value="CAH1399740.1"/>
    <property type="molecule type" value="Genomic_DNA"/>
</dbReference>
<evidence type="ECO:0000313" key="15">
    <source>
        <dbReference type="EMBL" id="CAH1399740.1"/>
    </source>
</evidence>
<feature type="compositionally biased region" description="Low complexity" evidence="14">
    <location>
        <begin position="790"/>
        <end position="803"/>
    </location>
</feature>
<keyword evidence="8" id="KW-0464">Manganese</keyword>
<keyword evidence="3" id="KW-0963">Cytoplasm</keyword>
<dbReference type="Pfam" id="PF01501">
    <property type="entry name" value="Glyco_transf_8"/>
    <property type="match status" value="2"/>
</dbReference>
<evidence type="ECO:0000256" key="7">
    <source>
        <dbReference type="ARBA" id="ARBA00023180"/>
    </source>
</evidence>
<evidence type="ECO:0000256" key="4">
    <source>
        <dbReference type="ARBA" id="ARBA00022679"/>
    </source>
</evidence>
<feature type="compositionally biased region" description="Basic residues" evidence="14">
    <location>
        <begin position="813"/>
        <end position="828"/>
    </location>
</feature>
<keyword evidence="5" id="KW-0479">Metal-binding</keyword>
<feature type="compositionally biased region" description="Low complexity" evidence="14">
    <location>
        <begin position="603"/>
        <end position="615"/>
    </location>
</feature>
<dbReference type="EC" id="2.4.1.186" evidence="10"/>
<evidence type="ECO:0000256" key="9">
    <source>
        <dbReference type="ARBA" id="ARBA00038162"/>
    </source>
</evidence>
<organism evidence="15 16">
    <name type="scientific">Nezara viridula</name>
    <name type="common">Southern green stink bug</name>
    <name type="synonym">Cimex viridulus</name>
    <dbReference type="NCBI Taxonomy" id="85310"/>
    <lineage>
        <taxon>Eukaryota</taxon>
        <taxon>Metazoa</taxon>
        <taxon>Ecdysozoa</taxon>
        <taxon>Arthropoda</taxon>
        <taxon>Hexapoda</taxon>
        <taxon>Insecta</taxon>
        <taxon>Pterygota</taxon>
        <taxon>Neoptera</taxon>
        <taxon>Paraneoptera</taxon>
        <taxon>Hemiptera</taxon>
        <taxon>Heteroptera</taxon>
        <taxon>Panheteroptera</taxon>
        <taxon>Pentatomomorpha</taxon>
        <taxon>Pentatomoidea</taxon>
        <taxon>Pentatomidae</taxon>
        <taxon>Pentatominae</taxon>
        <taxon>Nezara</taxon>
    </lineage>
</organism>
<evidence type="ECO:0000256" key="12">
    <source>
        <dbReference type="ARBA" id="ARBA00052293"/>
    </source>
</evidence>